<gene>
    <name evidence="3" type="ORF">SAMN05660703_0062</name>
</gene>
<feature type="modified residue" description="4-aspartylphosphate" evidence="1">
    <location>
        <position position="60"/>
    </location>
</feature>
<keyword evidence="1" id="KW-0597">Phosphoprotein</keyword>
<dbReference type="InterPro" id="IPR011006">
    <property type="entry name" value="CheY-like_superfamily"/>
</dbReference>
<dbReference type="InterPro" id="IPR001789">
    <property type="entry name" value="Sig_transdc_resp-reg_receiver"/>
</dbReference>
<proteinExistence type="predicted"/>
<feature type="domain" description="Response regulatory" evidence="2">
    <location>
        <begin position="4"/>
        <end position="132"/>
    </location>
</feature>
<dbReference type="GO" id="GO:0000160">
    <property type="term" value="P:phosphorelay signal transduction system"/>
    <property type="evidence" value="ECO:0007669"/>
    <property type="project" value="InterPro"/>
</dbReference>
<dbReference type="RefSeq" id="WP_084060676.1">
    <property type="nucleotide sequence ID" value="NZ_FWXO01000001.1"/>
</dbReference>
<dbReference type="SUPFAM" id="SSF52172">
    <property type="entry name" value="CheY-like"/>
    <property type="match status" value="1"/>
</dbReference>
<dbReference type="Pfam" id="PF00072">
    <property type="entry name" value="Response_reg"/>
    <property type="match status" value="1"/>
</dbReference>
<dbReference type="Proteomes" id="UP000192360">
    <property type="component" value="Unassembled WGS sequence"/>
</dbReference>
<organism evidence="3 4">
    <name type="scientific">Cellulophaga tyrosinoxydans</name>
    <dbReference type="NCBI Taxonomy" id="504486"/>
    <lineage>
        <taxon>Bacteria</taxon>
        <taxon>Pseudomonadati</taxon>
        <taxon>Bacteroidota</taxon>
        <taxon>Flavobacteriia</taxon>
        <taxon>Flavobacteriales</taxon>
        <taxon>Flavobacteriaceae</taxon>
        <taxon>Cellulophaga</taxon>
    </lineage>
</organism>
<dbReference type="PANTHER" id="PTHR44520">
    <property type="entry name" value="RESPONSE REGULATOR RCP1-RELATED"/>
    <property type="match status" value="1"/>
</dbReference>
<dbReference type="AlphaFoldDB" id="A0A1W1Y6J9"/>
<dbReference type="STRING" id="504486.SAMN05660703_0062"/>
<dbReference type="PROSITE" id="PS50110">
    <property type="entry name" value="RESPONSE_REGULATORY"/>
    <property type="match status" value="1"/>
</dbReference>
<evidence type="ECO:0000313" key="4">
    <source>
        <dbReference type="Proteomes" id="UP000192360"/>
    </source>
</evidence>
<reference evidence="3 4" key="1">
    <citation type="submission" date="2017-04" db="EMBL/GenBank/DDBJ databases">
        <authorList>
            <person name="Afonso C.L."/>
            <person name="Miller P.J."/>
            <person name="Scott M.A."/>
            <person name="Spackman E."/>
            <person name="Goraichik I."/>
            <person name="Dimitrov K.M."/>
            <person name="Suarez D.L."/>
            <person name="Swayne D.E."/>
        </authorList>
    </citation>
    <scope>NUCLEOTIDE SEQUENCE [LARGE SCALE GENOMIC DNA]</scope>
    <source>
        <strain evidence="3 4">DSM 21164</strain>
    </source>
</reference>
<sequence length="135" mass="15446">MINSIFIIDDDAITVFGIRKLLATVVSCTNITNFSNGKLAMEHFENLGNDNELPDIIFLDLNMPIMDGWEFLEAFIKLPIKQKITINIVTSSINSLDRDKSNTFKNRTHHKITYNTKPLNKDEIQNITNPAKQQH</sequence>
<protein>
    <submittedName>
        <fullName evidence="3">Response regulator receiver domain-containing protein</fullName>
    </submittedName>
</protein>
<evidence type="ECO:0000256" key="1">
    <source>
        <dbReference type="PROSITE-ProRule" id="PRU00169"/>
    </source>
</evidence>
<accession>A0A1W1Y6J9</accession>
<evidence type="ECO:0000313" key="3">
    <source>
        <dbReference type="EMBL" id="SMC31759.1"/>
    </source>
</evidence>
<evidence type="ECO:0000259" key="2">
    <source>
        <dbReference type="PROSITE" id="PS50110"/>
    </source>
</evidence>
<dbReference type="OrthoDB" id="673128at2"/>
<keyword evidence="4" id="KW-1185">Reference proteome</keyword>
<dbReference type="PANTHER" id="PTHR44520:SF2">
    <property type="entry name" value="RESPONSE REGULATOR RCP1"/>
    <property type="match status" value="1"/>
</dbReference>
<dbReference type="InterPro" id="IPR052893">
    <property type="entry name" value="TCS_response_regulator"/>
</dbReference>
<dbReference type="EMBL" id="FWXO01000001">
    <property type="protein sequence ID" value="SMC31759.1"/>
    <property type="molecule type" value="Genomic_DNA"/>
</dbReference>
<dbReference type="Gene3D" id="3.40.50.2300">
    <property type="match status" value="1"/>
</dbReference>
<name>A0A1W1Y6J9_9FLAO</name>